<sequence length="84" mass="9452">MRLNLLNKFYTEYLDSSDKETEASTGEQEATQDVLTEEPADKPESATQESEPAGEGPKERLYAMNGNNRSTDYSSFRNLLILNT</sequence>
<proteinExistence type="predicted"/>
<feature type="region of interest" description="Disordered" evidence="1">
    <location>
        <begin position="16"/>
        <end position="75"/>
    </location>
</feature>
<name>A0A1Y1S813_9MICR</name>
<feature type="compositionally biased region" description="Polar residues" evidence="1">
    <location>
        <begin position="23"/>
        <end position="34"/>
    </location>
</feature>
<dbReference type="VEuPathDB" id="MicrosporidiaDB:ECANGB1_395"/>
<keyword evidence="3" id="KW-1185">Reference proteome</keyword>
<organism evidence="2 3">
    <name type="scientific">Enterospora canceri</name>
    <dbReference type="NCBI Taxonomy" id="1081671"/>
    <lineage>
        <taxon>Eukaryota</taxon>
        <taxon>Fungi</taxon>
        <taxon>Fungi incertae sedis</taxon>
        <taxon>Microsporidia</taxon>
        <taxon>Enterocytozoonidae</taxon>
        <taxon>Enterospora</taxon>
    </lineage>
</organism>
<comment type="caution">
    <text evidence="2">The sequence shown here is derived from an EMBL/GenBank/DDBJ whole genome shotgun (WGS) entry which is preliminary data.</text>
</comment>
<reference evidence="2 3" key="1">
    <citation type="journal article" date="2017" name="Environ. Microbiol.">
        <title>Decay of the glycolytic pathway and adaptation to intranuclear parasitism within Enterocytozoonidae microsporidia.</title>
        <authorList>
            <person name="Wiredu Boakye D."/>
            <person name="Jaroenlak P."/>
            <person name="Prachumwat A."/>
            <person name="Williams T.A."/>
            <person name="Bateman K.S."/>
            <person name="Itsathitphaisarn O."/>
            <person name="Sritunyalucksana K."/>
            <person name="Paszkiewicz K.H."/>
            <person name="Moore K.A."/>
            <person name="Stentiford G.D."/>
            <person name="Williams B.A."/>
        </authorList>
    </citation>
    <scope>NUCLEOTIDE SEQUENCE [LARGE SCALE GENOMIC DNA]</scope>
    <source>
        <strain evidence="2 3">GB1</strain>
    </source>
</reference>
<dbReference type="Proteomes" id="UP000192639">
    <property type="component" value="Unassembled WGS sequence"/>
</dbReference>
<evidence type="ECO:0000313" key="2">
    <source>
        <dbReference type="EMBL" id="ORD94619.1"/>
    </source>
</evidence>
<protein>
    <submittedName>
        <fullName evidence="2">Uncharacterized protein</fullName>
    </submittedName>
</protein>
<evidence type="ECO:0000313" key="3">
    <source>
        <dbReference type="Proteomes" id="UP000192639"/>
    </source>
</evidence>
<gene>
    <name evidence="2" type="ORF">ECANGB1_395</name>
</gene>
<evidence type="ECO:0000256" key="1">
    <source>
        <dbReference type="SAM" id="MobiDB-lite"/>
    </source>
</evidence>
<feature type="compositionally biased region" description="Polar residues" evidence="1">
    <location>
        <begin position="65"/>
        <end position="75"/>
    </location>
</feature>
<dbReference type="EMBL" id="LWDP01000014">
    <property type="protein sequence ID" value="ORD94619.1"/>
    <property type="molecule type" value="Genomic_DNA"/>
</dbReference>
<dbReference type="AlphaFoldDB" id="A0A1Y1S813"/>
<accession>A0A1Y1S813</accession>